<organism evidence="2 3">
    <name type="scientific">Trichlorobacter thiogenes</name>
    <dbReference type="NCBI Taxonomy" id="115783"/>
    <lineage>
        <taxon>Bacteria</taxon>
        <taxon>Pseudomonadati</taxon>
        <taxon>Thermodesulfobacteriota</taxon>
        <taxon>Desulfuromonadia</taxon>
        <taxon>Geobacterales</taxon>
        <taxon>Geobacteraceae</taxon>
        <taxon>Trichlorobacter</taxon>
    </lineage>
</organism>
<dbReference type="Gene3D" id="3.30.420.130">
    <property type="entry name" value="Dinitrogenase iron-molybdenum cofactor biosynthesis domain"/>
    <property type="match status" value="1"/>
</dbReference>
<dbReference type="OrthoDB" id="280278at2"/>
<dbReference type="Pfam" id="PF02579">
    <property type="entry name" value="Nitro_FeMo-Co"/>
    <property type="match status" value="1"/>
</dbReference>
<evidence type="ECO:0000313" key="2">
    <source>
        <dbReference type="EMBL" id="SJZ72742.1"/>
    </source>
</evidence>
<protein>
    <submittedName>
        <fullName evidence="2">Predicted Fe-Mo cluster-binding protein, NifX family</fullName>
    </submittedName>
</protein>
<proteinExistence type="predicted"/>
<sequence>MRIAFSLWNERIAPVFDVARHFWIVDVEEGRIVGQTGRRFSSDDPQERAMRLSTLQVEQLVCGAITRSSYQALAERGMQVVSFIAGDLDQVIHACLADRLKDGELSMPGCHRGKRHGARRYPGRNACVMMSEQTKE</sequence>
<dbReference type="AlphaFoldDB" id="A0A1T4N0I2"/>
<reference evidence="3" key="1">
    <citation type="submission" date="2017-02" db="EMBL/GenBank/DDBJ databases">
        <authorList>
            <person name="Varghese N."/>
            <person name="Submissions S."/>
        </authorList>
    </citation>
    <scope>NUCLEOTIDE SEQUENCE [LARGE SCALE GENOMIC DNA]</scope>
    <source>
        <strain evidence="3">ATCC BAA-34</strain>
    </source>
</reference>
<dbReference type="STRING" id="115783.SAMN02745119_01475"/>
<dbReference type="InterPro" id="IPR003731">
    <property type="entry name" value="Di-Nase_FeMo-co_biosynth"/>
</dbReference>
<dbReference type="Proteomes" id="UP000190102">
    <property type="component" value="Unassembled WGS sequence"/>
</dbReference>
<feature type="domain" description="Dinitrogenase iron-molybdenum cofactor biosynthesis" evidence="1">
    <location>
        <begin position="9"/>
        <end position="94"/>
    </location>
</feature>
<dbReference type="EMBL" id="FUWR01000006">
    <property type="protein sequence ID" value="SJZ72742.1"/>
    <property type="molecule type" value="Genomic_DNA"/>
</dbReference>
<name>A0A1T4N0I2_9BACT</name>
<keyword evidence="3" id="KW-1185">Reference proteome</keyword>
<evidence type="ECO:0000259" key="1">
    <source>
        <dbReference type="Pfam" id="PF02579"/>
    </source>
</evidence>
<dbReference type="SUPFAM" id="SSF53146">
    <property type="entry name" value="Nitrogenase accessory factor-like"/>
    <property type="match status" value="1"/>
</dbReference>
<evidence type="ECO:0000313" key="3">
    <source>
        <dbReference type="Proteomes" id="UP000190102"/>
    </source>
</evidence>
<gene>
    <name evidence="2" type="ORF">SAMN02745119_01475</name>
</gene>
<dbReference type="RefSeq" id="WP_078789783.1">
    <property type="nucleotide sequence ID" value="NZ_FUWR01000006.1"/>
</dbReference>
<accession>A0A1T4N0I2</accession>
<dbReference type="InterPro" id="IPR036105">
    <property type="entry name" value="DiNase_FeMo-co_biosyn_sf"/>
</dbReference>